<feature type="non-terminal residue" evidence="3">
    <location>
        <position position="264"/>
    </location>
</feature>
<dbReference type="Gene3D" id="1.10.287.110">
    <property type="entry name" value="DnaJ domain"/>
    <property type="match status" value="1"/>
</dbReference>
<dbReference type="InterPro" id="IPR036869">
    <property type="entry name" value="J_dom_sf"/>
</dbReference>
<dbReference type="GO" id="GO:0043066">
    <property type="term" value="P:negative regulation of apoptotic process"/>
    <property type="evidence" value="ECO:0007669"/>
    <property type="project" value="TreeGrafter"/>
</dbReference>
<dbReference type="GO" id="GO:0005739">
    <property type="term" value="C:mitochondrion"/>
    <property type="evidence" value="ECO:0007669"/>
    <property type="project" value="TreeGrafter"/>
</dbReference>
<dbReference type="InterPro" id="IPR001305">
    <property type="entry name" value="HSP_DnaJ_Cys-rich_dom"/>
</dbReference>
<evidence type="ECO:0000259" key="2">
    <source>
        <dbReference type="PROSITE" id="PS50076"/>
    </source>
</evidence>
<organism evidence="3 4">
    <name type="scientific">Halocaridina rubra</name>
    <name type="common">Hawaiian red shrimp</name>
    <dbReference type="NCBI Taxonomy" id="373956"/>
    <lineage>
        <taxon>Eukaryota</taxon>
        <taxon>Metazoa</taxon>
        <taxon>Ecdysozoa</taxon>
        <taxon>Arthropoda</taxon>
        <taxon>Crustacea</taxon>
        <taxon>Multicrustacea</taxon>
        <taxon>Malacostraca</taxon>
        <taxon>Eumalacostraca</taxon>
        <taxon>Eucarida</taxon>
        <taxon>Decapoda</taxon>
        <taxon>Pleocyemata</taxon>
        <taxon>Caridea</taxon>
        <taxon>Atyoidea</taxon>
        <taxon>Atyidae</taxon>
        <taxon>Halocaridina</taxon>
    </lineage>
</organism>
<dbReference type="InterPro" id="IPR018253">
    <property type="entry name" value="DnaJ_domain_CS"/>
</dbReference>
<dbReference type="GO" id="GO:0031072">
    <property type="term" value="F:heat shock protein binding"/>
    <property type="evidence" value="ECO:0007669"/>
    <property type="project" value="InterPro"/>
</dbReference>
<accession>A0AAN8ZZV9</accession>
<dbReference type="GO" id="GO:0007005">
    <property type="term" value="P:mitochondrion organization"/>
    <property type="evidence" value="ECO:0007669"/>
    <property type="project" value="TreeGrafter"/>
</dbReference>
<dbReference type="PANTHER" id="PTHR44145:SF3">
    <property type="entry name" value="DNAJ HOMOLOG SUBFAMILY A MEMBER 3, MITOCHONDRIAL"/>
    <property type="match status" value="1"/>
</dbReference>
<dbReference type="Pfam" id="PF00226">
    <property type="entry name" value="DnaJ"/>
    <property type="match status" value="1"/>
</dbReference>
<dbReference type="InterPro" id="IPR001623">
    <property type="entry name" value="DnaJ_domain"/>
</dbReference>
<reference evidence="3 4" key="1">
    <citation type="submission" date="2023-11" db="EMBL/GenBank/DDBJ databases">
        <title>Halocaridina rubra genome assembly.</title>
        <authorList>
            <person name="Smith C."/>
        </authorList>
    </citation>
    <scope>NUCLEOTIDE SEQUENCE [LARGE SCALE GENOMIC DNA]</scope>
    <source>
        <strain evidence="3">EP-1</strain>
        <tissue evidence="3">Whole</tissue>
    </source>
</reference>
<dbReference type="SMART" id="SM00271">
    <property type="entry name" value="DnaJ"/>
    <property type="match status" value="1"/>
</dbReference>
<sequence>MAATMGMKTLPSFLRKYCSLFPHHKRFFGTCRVSFFTYSRATLPLCHQKILLDLNSKGKYIRPIRCSFHTSSSSLGRDYYDVLGVPRNASSKDIKKAYYQLAKKYHPDVNKNDPTSQKKFTEVSEAYEVLSDDEKRRQYDTMGRTTEQMGRAGMGTHGSPFQGGWSYQTTIDPEELFRKIFGDFRRGTFDMGEEDFAESAFGFGAAQELTMNLTFSQAARGINKDVTLNTVDICPKCSGSRCEPGTKPGRCQYCNGTGMETIST</sequence>
<protein>
    <submittedName>
        <fullName evidence="3">DnaJ subfamily A member 3, mitochondrial</fullName>
    </submittedName>
</protein>
<keyword evidence="4" id="KW-1185">Reference proteome</keyword>
<proteinExistence type="predicted"/>
<dbReference type="AlphaFoldDB" id="A0AAN8ZZV9"/>
<dbReference type="Proteomes" id="UP001381693">
    <property type="component" value="Unassembled WGS sequence"/>
</dbReference>
<dbReference type="SUPFAM" id="SSF57938">
    <property type="entry name" value="DnaJ/Hsp40 cysteine-rich domain"/>
    <property type="match status" value="1"/>
</dbReference>
<feature type="domain" description="J" evidence="2">
    <location>
        <begin position="78"/>
        <end position="143"/>
    </location>
</feature>
<comment type="caution">
    <text evidence="3">The sequence shown here is derived from an EMBL/GenBank/DDBJ whole genome shotgun (WGS) entry which is preliminary data.</text>
</comment>
<dbReference type="CDD" id="cd10719">
    <property type="entry name" value="DnaJ_zf"/>
    <property type="match status" value="1"/>
</dbReference>
<dbReference type="PANTHER" id="PTHR44145">
    <property type="entry name" value="DNAJ HOMOLOG SUBFAMILY A MEMBER 3, MITOCHONDRIAL"/>
    <property type="match status" value="1"/>
</dbReference>
<dbReference type="PRINTS" id="PR00625">
    <property type="entry name" value="JDOMAIN"/>
</dbReference>
<dbReference type="EMBL" id="JAXCGZ010016621">
    <property type="protein sequence ID" value="KAK7069384.1"/>
    <property type="molecule type" value="Genomic_DNA"/>
</dbReference>
<dbReference type="Gene3D" id="2.10.230.10">
    <property type="entry name" value="Heat shock protein DnaJ, cysteine-rich domain"/>
    <property type="match status" value="1"/>
</dbReference>
<gene>
    <name evidence="3" type="primary">DNAJA3</name>
    <name evidence="3" type="ORF">SK128_026002</name>
</gene>
<evidence type="ECO:0000313" key="4">
    <source>
        <dbReference type="Proteomes" id="UP001381693"/>
    </source>
</evidence>
<dbReference type="PROSITE" id="PS50076">
    <property type="entry name" value="DNAJ_2"/>
    <property type="match status" value="1"/>
</dbReference>
<evidence type="ECO:0000256" key="1">
    <source>
        <dbReference type="ARBA" id="ARBA00023186"/>
    </source>
</evidence>
<dbReference type="FunFam" id="1.10.287.110:FF:000075">
    <property type="entry name" value="Uncharacterized protein, isoform D"/>
    <property type="match status" value="1"/>
</dbReference>
<dbReference type="GO" id="GO:0051082">
    <property type="term" value="F:unfolded protein binding"/>
    <property type="evidence" value="ECO:0007669"/>
    <property type="project" value="InterPro"/>
</dbReference>
<dbReference type="InterPro" id="IPR036410">
    <property type="entry name" value="HSP_DnaJ_Cys-rich_dom_sf"/>
</dbReference>
<dbReference type="InterPro" id="IPR051938">
    <property type="entry name" value="Apopto_cytoskel_mod"/>
</dbReference>
<keyword evidence="1" id="KW-0143">Chaperone</keyword>
<name>A0AAN8ZZV9_HALRR</name>
<dbReference type="PROSITE" id="PS00636">
    <property type="entry name" value="DNAJ_1"/>
    <property type="match status" value="1"/>
</dbReference>
<dbReference type="SUPFAM" id="SSF46565">
    <property type="entry name" value="Chaperone J-domain"/>
    <property type="match status" value="1"/>
</dbReference>
<dbReference type="CDD" id="cd06257">
    <property type="entry name" value="DnaJ"/>
    <property type="match status" value="1"/>
</dbReference>
<evidence type="ECO:0000313" key="3">
    <source>
        <dbReference type="EMBL" id="KAK7069384.1"/>
    </source>
</evidence>